<reference evidence="5 6" key="1">
    <citation type="submission" date="2022-05" db="EMBL/GenBank/DDBJ databases">
        <title>Microbulbifer sp. nov., isolated from sponge.</title>
        <authorList>
            <person name="Gao L."/>
        </authorList>
    </citation>
    <scope>NUCLEOTIDE SEQUENCE [LARGE SCALE GENOMIC DNA]</scope>
    <source>
        <strain evidence="5 6">MI-G</strain>
    </source>
</reference>
<dbReference type="Gene3D" id="3.30.70.940">
    <property type="entry name" value="NusG, N-terminal domain"/>
    <property type="match status" value="1"/>
</dbReference>
<dbReference type="InterPro" id="IPR008991">
    <property type="entry name" value="Translation_prot_SH3-like_sf"/>
</dbReference>
<gene>
    <name evidence="5" type="ORF">M8T91_15025</name>
</gene>
<keyword evidence="3" id="KW-0804">Transcription</keyword>
<dbReference type="RefSeq" id="WP_301414985.1">
    <property type="nucleotide sequence ID" value="NZ_CP098023.1"/>
</dbReference>
<accession>A0ABY9E9R8</accession>
<dbReference type="InterPro" id="IPR006645">
    <property type="entry name" value="NGN-like_dom"/>
</dbReference>
<feature type="domain" description="NusG-like N-terminal" evidence="4">
    <location>
        <begin position="10"/>
        <end position="105"/>
    </location>
</feature>
<dbReference type="InterPro" id="IPR036735">
    <property type="entry name" value="NGN_dom_sf"/>
</dbReference>
<protein>
    <recommendedName>
        <fullName evidence="4">NusG-like N-terminal domain-containing protein</fullName>
    </recommendedName>
</protein>
<sequence>MFEEGVCTAKWYVLFCKAGRDALVESGLSNKGFVVYRPVIEGNKKANGKVGKIRKESMFPRYVFIRLNESCFQKIDEIRYYPGVVKFVQFGIGYASIADDVICKIRQFRENWVSQKKQDAYLREGDFVNINADGFHEILGTVSKLSSKERVFVLINWLEQSKVLEVHIDLLEKVS</sequence>
<dbReference type="SUPFAM" id="SSF50104">
    <property type="entry name" value="Translation proteins SH3-like domain"/>
    <property type="match status" value="1"/>
</dbReference>
<name>A0ABY9E9R8_9GAMM</name>
<dbReference type="PANTHER" id="PTHR30265">
    <property type="entry name" value="RHO-INTERACTING TRANSCRIPTION TERMINATION FACTOR NUSG"/>
    <property type="match status" value="1"/>
</dbReference>
<dbReference type="PANTHER" id="PTHR30265:SF4">
    <property type="entry name" value="KOW MOTIF FAMILY PROTEIN, EXPRESSED"/>
    <property type="match status" value="1"/>
</dbReference>
<proteinExistence type="predicted"/>
<dbReference type="SUPFAM" id="SSF82679">
    <property type="entry name" value="N-utilization substance G protein NusG, N-terminal domain"/>
    <property type="match status" value="1"/>
</dbReference>
<evidence type="ECO:0000259" key="4">
    <source>
        <dbReference type="Pfam" id="PF02357"/>
    </source>
</evidence>
<evidence type="ECO:0000256" key="2">
    <source>
        <dbReference type="ARBA" id="ARBA00023015"/>
    </source>
</evidence>
<evidence type="ECO:0000256" key="1">
    <source>
        <dbReference type="ARBA" id="ARBA00022814"/>
    </source>
</evidence>
<evidence type="ECO:0000313" key="5">
    <source>
        <dbReference type="EMBL" id="WKD49195.1"/>
    </source>
</evidence>
<dbReference type="Pfam" id="PF02357">
    <property type="entry name" value="NusG"/>
    <property type="match status" value="1"/>
</dbReference>
<keyword evidence="6" id="KW-1185">Reference proteome</keyword>
<keyword evidence="2" id="KW-0805">Transcription regulation</keyword>
<evidence type="ECO:0000256" key="3">
    <source>
        <dbReference type="ARBA" id="ARBA00023163"/>
    </source>
</evidence>
<dbReference type="EMBL" id="CP098023">
    <property type="protein sequence ID" value="WKD49195.1"/>
    <property type="molecule type" value="Genomic_DNA"/>
</dbReference>
<dbReference type="InterPro" id="IPR043425">
    <property type="entry name" value="NusG-like"/>
</dbReference>
<evidence type="ECO:0000313" key="6">
    <source>
        <dbReference type="Proteomes" id="UP001321520"/>
    </source>
</evidence>
<organism evidence="5 6">
    <name type="scientific">Microbulbifer spongiae</name>
    <dbReference type="NCBI Taxonomy" id="2944933"/>
    <lineage>
        <taxon>Bacteria</taxon>
        <taxon>Pseudomonadati</taxon>
        <taxon>Pseudomonadota</taxon>
        <taxon>Gammaproteobacteria</taxon>
        <taxon>Cellvibrionales</taxon>
        <taxon>Microbulbiferaceae</taxon>
        <taxon>Microbulbifer</taxon>
    </lineage>
</organism>
<dbReference type="Proteomes" id="UP001321520">
    <property type="component" value="Chromosome"/>
</dbReference>
<keyword evidence="1" id="KW-0889">Transcription antitermination</keyword>